<protein>
    <submittedName>
        <fullName evidence="2">Uncharacterized protein</fullName>
    </submittedName>
</protein>
<reference evidence="2 3" key="2">
    <citation type="submission" date="2020-03" db="EMBL/GenBank/DDBJ databases">
        <authorList>
            <person name="Ichikawa N."/>
            <person name="Kimura A."/>
            <person name="Kitahashi Y."/>
            <person name="Uohara A."/>
        </authorList>
    </citation>
    <scope>NUCLEOTIDE SEQUENCE [LARGE SCALE GENOMIC DNA]</scope>
    <source>
        <strain evidence="2 3">NBRC 105367</strain>
    </source>
</reference>
<gene>
    <name evidence="2" type="ORF">Psuf_020060</name>
</gene>
<dbReference type="AlphaFoldDB" id="A0A6F8YF84"/>
<reference evidence="2 3" key="1">
    <citation type="submission" date="2020-03" db="EMBL/GenBank/DDBJ databases">
        <title>Whole genome shotgun sequence of Phytohabitans suffuscus NBRC 105367.</title>
        <authorList>
            <person name="Komaki H."/>
            <person name="Tamura T."/>
        </authorList>
    </citation>
    <scope>NUCLEOTIDE SEQUENCE [LARGE SCALE GENOMIC DNA]</scope>
    <source>
        <strain evidence="2 3">NBRC 105367</strain>
    </source>
</reference>
<evidence type="ECO:0000256" key="1">
    <source>
        <dbReference type="SAM" id="MobiDB-lite"/>
    </source>
</evidence>
<dbReference type="EMBL" id="AP022871">
    <property type="protein sequence ID" value="BCB84693.1"/>
    <property type="molecule type" value="Genomic_DNA"/>
</dbReference>
<proteinExistence type="predicted"/>
<sequence length="104" mass="10814">MASPLSDMGRGQAAMEPGRHRHVTQVVRGAGKRRTGDLGGEHGPPDALPGPDDSKPGQLLIVAFADEQPAVGPKPHRSRCSYIGAVSSGGHGTVRTVPRSRCLS</sequence>
<dbReference type="Proteomes" id="UP000503011">
    <property type="component" value="Chromosome"/>
</dbReference>
<feature type="region of interest" description="Disordered" evidence="1">
    <location>
        <begin position="1"/>
        <end position="57"/>
    </location>
</feature>
<name>A0A6F8YF84_9ACTN</name>
<accession>A0A6F8YF84</accession>
<feature type="compositionally biased region" description="Basic and acidic residues" evidence="1">
    <location>
        <begin position="34"/>
        <end position="44"/>
    </location>
</feature>
<organism evidence="2 3">
    <name type="scientific">Phytohabitans suffuscus</name>
    <dbReference type="NCBI Taxonomy" id="624315"/>
    <lineage>
        <taxon>Bacteria</taxon>
        <taxon>Bacillati</taxon>
        <taxon>Actinomycetota</taxon>
        <taxon>Actinomycetes</taxon>
        <taxon>Micromonosporales</taxon>
        <taxon>Micromonosporaceae</taxon>
    </lineage>
</organism>
<keyword evidence="3" id="KW-1185">Reference proteome</keyword>
<dbReference type="KEGG" id="psuu:Psuf_020060"/>
<feature type="region of interest" description="Disordered" evidence="1">
    <location>
        <begin position="84"/>
        <end position="104"/>
    </location>
</feature>
<evidence type="ECO:0000313" key="2">
    <source>
        <dbReference type="EMBL" id="BCB84693.1"/>
    </source>
</evidence>
<evidence type="ECO:0000313" key="3">
    <source>
        <dbReference type="Proteomes" id="UP000503011"/>
    </source>
</evidence>